<dbReference type="EMBL" id="JH598070">
    <property type="status" value="NOT_ANNOTATED_CDS"/>
    <property type="molecule type" value="Genomic_DNA"/>
</dbReference>
<keyword evidence="4" id="KW-0539">Nucleus</keyword>
<dbReference type="FunCoup" id="M4BAL8">
    <property type="interactions" value="373"/>
</dbReference>
<evidence type="ECO:0000259" key="7">
    <source>
        <dbReference type="Pfam" id="PF08154"/>
    </source>
</evidence>
<dbReference type="SUPFAM" id="SSF50978">
    <property type="entry name" value="WD40 repeat-like"/>
    <property type="match status" value="1"/>
</dbReference>
<dbReference type="eggNOG" id="KOG0271">
    <property type="taxonomic scope" value="Eukaryota"/>
</dbReference>
<dbReference type="FunFam" id="2.130.10.10:FF:000464">
    <property type="entry name" value="Ribosome assembly protein 4"/>
    <property type="match status" value="1"/>
</dbReference>
<dbReference type="PANTHER" id="PTHR19848">
    <property type="entry name" value="WD40 REPEAT PROTEIN"/>
    <property type="match status" value="1"/>
</dbReference>
<dbReference type="PROSITE" id="PS00678">
    <property type="entry name" value="WD_REPEATS_1"/>
    <property type="match status" value="2"/>
</dbReference>
<dbReference type="HOGENOM" id="CLU_000288_57_16_1"/>
<evidence type="ECO:0000256" key="5">
    <source>
        <dbReference type="PROSITE-ProRule" id="PRU00221"/>
    </source>
</evidence>
<dbReference type="PANTHER" id="PTHR19848:SF0">
    <property type="entry name" value="NOTCHLESS PROTEIN HOMOLOG 1"/>
    <property type="match status" value="1"/>
</dbReference>
<protein>
    <recommendedName>
        <fullName evidence="7">NLE domain-containing protein</fullName>
    </recommendedName>
</protein>
<evidence type="ECO:0000313" key="8">
    <source>
        <dbReference type="EnsemblProtists" id="HpaP803328"/>
    </source>
</evidence>
<feature type="repeat" description="WD" evidence="5">
    <location>
        <begin position="479"/>
        <end position="512"/>
    </location>
</feature>
<dbReference type="PRINTS" id="PR00319">
    <property type="entry name" value="GPROTEINB"/>
</dbReference>
<dbReference type="InterPro" id="IPR011047">
    <property type="entry name" value="Quinoprotein_ADH-like_sf"/>
</dbReference>
<dbReference type="GO" id="GO:0005730">
    <property type="term" value="C:nucleolus"/>
    <property type="evidence" value="ECO:0007669"/>
    <property type="project" value="UniProtKB-SubCell"/>
</dbReference>
<sequence>MTAPVTKKLKMEHESIDSSAEVNGRDMTKGSIDSNDDEDVTGTSAIAQFQSEDGNNVGPQVEIPMSSNARQMEELVNELLQNGKNRVPYSLFIGETEITTSLQDTVKELQMSVETALTITFQPLAIFRVRPVTRCSDTLQGHAEAVLHVSFSPDGKRLASGGGDATVRFWDTNTCMPKHTGRGHKNHVLCTAWSPDGARFASADRNGEIRLWDPLMGKQIGQPMKGHKQWVNSLTWEPMHRNSTCERFASSSKDGSIKVWNARTGRAIASLSGHTDSVECIKWGGEGLMYSASRDRTIKVWAMEGDHVGKLVRTLVGHGHRINTLALNVDYVCRSGPFGYKTNSFASREEMQHAALKRYEEVRNGQTERLVSGSDDFTLFFWEPSESKKPLARLTGHQQPVNHLSFSPDGRYFASASFDKKVKIWNGHTGKFVATLTGHVGAVYQVCWSSDTRLIVTASKDSTVKVWELGNLKNAKSTLSGHADEVYALDWSPNGDMVASGSKDRTVKMYRVALLKDTVMKRSRDESMTMEDSDVGTTPPPSSLNVSMSPWKPPQSSVKRCRDRSVPVDALSRMMSAAVTHARINKHGGIGQLFTGKQEMSQSSCGVCKGARKPVESQMPICDMLRCTHCEKTIGYCCRCECDACRNVFCSLCSTLNCDEVFDRVFCLSCNQEQPKGLLVLKRKL</sequence>
<dbReference type="EnsemblProtists" id="HpaT803328">
    <property type="protein sequence ID" value="HpaP803328"/>
    <property type="gene ID" value="HpaG803328"/>
</dbReference>
<dbReference type="STRING" id="559515.M4BAL8"/>
<evidence type="ECO:0000256" key="2">
    <source>
        <dbReference type="ARBA" id="ARBA00022574"/>
    </source>
</evidence>
<dbReference type="CDD" id="cd00200">
    <property type="entry name" value="WD40"/>
    <property type="match status" value="1"/>
</dbReference>
<feature type="repeat" description="WD" evidence="5">
    <location>
        <begin position="271"/>
        <end position="301"/>
    </location>
</feature>
<dbReference type="AlphaFoldDB" id="M4BAL8"/>
<dbReference type="InterPro" id="IPR019775">
    <property type="entry name" value="WD40_repeat_CS"/>
</dbReference>
<dbReference type="Proteomes" id="UP000011713">
    <property type="component" value="Unassembled WGS sequence"/>
</dbReference>
<keyword evidence="2 5" id="KW-0853">WD repeat</keyword>
<dbReference type="SUPFAM" id="SSF50998">
    <property type="entry name" value="Quinoprotein alcohol dehydrogenase-like"/>
    <property type="match status" value="1"/>
</dbReference>
<feature type="repeat" description="WD" evidence="5">
    <location>
        <begin position="139"/>
        <end position="174"/>
    </location>
</feature>
<keyword evidence="9" id="KW-1185">Reference proteome</keyword>
<feature type="domain" description="NLE" evidence="7">
    <location>
        <begin position="47"/>
        <end position="106"/>
    </location>
</feature>
<feature type="repeat" description="WD" evidence="5">
    <location>
        <begin position="436"/>
        <end position="477"/>
    </location>
</feature>
<organism evidence="8 9">
    <name type="scientific">Hyaloperonospora arabidopsidis (strain Emoy2)</name>
    <name type="common">Downy mildew agent</name>
    <name type="synonym">Peronospora arabidopsidis</name>
    <dbReference type="NCBI Taxonomy" id="559515"/>
    <lineage>
        <taxon>Eukaryota</taxon>
        <taxon>Sar</taxon>
        <taxon>Stramenopiles</taxon>
        <taxon>Oomycota</taxon>
        <taxon>Peronosporomycetes</taxon>
        <taxon>Peronosporales</taxon>
        <taxon>Peronosporaceae</taxon>
        <taxon>Hyaloperonospora</taxon>
    </lineage>
</organism>
<feature type="region of interest" description="Disordered" evidence="6">
    <location>
        <begin position="1"/>
        <end position="39"/>
    </location>
</feature>
<keyword evidence="3" id="KW-0677">Repeat</keyword>
<dbReference type="PROSITE" id="PS50082">
    <property type="entry name" value="WD_REPEATS_2"/>
    <property type="match status" value="7"/>
</dbReference>
<dbReference type="VEuPathDB" id="FungiDB:HpaG803328"/>
<dbReference type="InterPro" id="IPR001680">
    <property type="entry name" value="WD40_rpt"/>
</dbReference>
<dbReference type="InParanoid" id="M4BAL8"/>
<proteinExistence type="predicted"/>
<feature type="repeat" description="WD" evidence="5">
    <location>
        <begin position="224"/>
        <end position="270"/>
    </location>
</feature>
<name>M4BAL8_HYAAE</name>
<dbReference type="OMA" id="AWEPYHR"/>
<dbReference type="InterPro" id="IPR001632">
    <property type="entry name" value="WD40_G-protein_beta-like"/>
</dbReference>
<dbReference type="InterPro" id="IPR020472">
    <property type="entry name" value="WD40_PAC1"/>
</dbReference>
<dbReference type="Pfam" id="PF08154">
    <property type="entry name" value="NLE"/>
    <property type="match status" value="1"/>
</dbReference>
<dbReference type="InterPro" id="IPR012972">
    <property type="entry name" value="NLE"/>
</dbReference>
<comment type="subcellular location">
    <subcellularLocation>
        <location evidence="1">Nucleus</location>
        <location evidence="1">Nucleolus</location>
    </subcellularLocation>
</comment>
<reference evidence="8" key="2">
    <citation type="submission" date="2015-06" db="UniProtKB">
        <authorList>
            <consortium name="EnsemblProtists"/>
        </authorList>
    </citation>
    <scope>IDENTIFICATION</scope>
    <source>
        <strain evidence="8">Emoy2</strain>
    </source>
</reference>
<evidence type="ECO:0000313" key="9">
    <source>
        <dbReference type="Proteomes" id="UP000011713"/>
    </source>
</evidence>
<dbReference type="SMART" id="SM00320">
    <property type="entry name" value="WD40"/>
    <property type="match status" value="8"/>
</dbReference>
<evidence type="ECO:0000256" key="3">
    <source>
        <dbReference type="ARBA" id="ARBA00022737"/>
    </source>
</evidence>
<reference evidence="9" key="1">
    <citation type="journal article" date="2010" name="Science">
        <title>Signatures of adaptation to obligate biotrophy in the Hyaloperonospora arabidopsidis genome.</title>
        <authorList>
            <person name="Baxter L."/>
            <person name="Tripathy S."/>
            <person name="Ishaque N."/>
            <person name="Boot N."/>
            <person name="Cabral A."/>
            <person name="Kemen E."/>
            <person name="Thines M."/>
            <person name="Ah-Fong A."/>
            <person name="Anderson R."/>
            <person name="Badejoko W."/>
            <person name="Bittner-Eddy P."/>
            <person name="Boore J.L."/>
            <person name="Chibucos M.C."/>
            <person name="Coates M."/>
            <person name="Dehal P."/>
            <person name="Delehaunty K."/>
            <person name="Dong S."/>
            <person name="Downton P."/>
            <person name="Dumas B."/>
            <person name="Fabro G."/>
            <person name="Fronick C."/>
            <person name="Fuerstenberg S.I."/>
            <person name="Fulton L."/>
            <person name="Gaulin E."/>
            <person name="Govers F."/>
            <person name="Hughes L."/>
            <person name="Humphray S."/>
            <person name="Jiang R.H."/>
            <person name="Judelson H."/>
            <person name="Kamoun S."/>
            <person name="Kyung K."/>
            <person name="Meijer H."/>
            <person name="Minx P."/>
            <person name="Morris P."/>
            <person name="Nelson J."/>
            <person name="Phuntumart V."/>
            <person name="Qutob D."/>
            <person name="Rehmany A."/>
            <person name="Rougon-Cardoso A."/>
            <person name="Ryden P."/>
            <person name="Torto-Alalibo T."/>
            <person name="Studholme D."/>
            <person name="Wang Y."/>
            <person name="Win J."/>
            <person name="Wood J."/>
            <person name="Clifton S.W."/>
            <person name="Rogers J."/>
            <person name="Van den Ackerveken G."/>
            <person name="Jones J.D."/>
            <person name="McDowell J.M."/>
            <person name="Beynon J."/>
            <person name="Tyler B.M."/>
        </authorList>
    </citation>
    <scope>NUCLEOTIDE SEQUENCE [LARGE SCALE GENOMIC DNA]</scope>
    <source>
        <strain evidence="9">Emoy2</strain>
    </source>
</reference>
<evidence type="ECO:0000256" key="6">
    <source>
        <dbReference type="SAM" id="MobiDB-lite"/>
    </source>
</evidence>
<dbReference type="InterPro" id="IPR015943">
    <property type="entry name" value="WD40/YVTN_repeat-like_dom_sf"/>
</dbReference>
<feature type="repeat" description="WD" evidence="5">
    <location>
        <begin position="394"/>
        <end position="435"/>
    </location>
</feature>
<dbReference type="GO" id="GO:0000027">
    <property type="term" value="P:ribosomal large subunit assembly"/>
    <property type="evidence" value="ECO:0007669"/>
    <property type="project" value="TreeGrafter"/>
</dbReference>
<dbReference type="Gene3D" id="2.130.10.10">
    <property type="entry name" value="YVTN repeat-like/Quinoprotein amine dehydrogenase"/>
    <property type="match status" value="1"/>
</dbReference>
<evidence type="ECO:0000256" key="1">
    <source>
        <dbReference type="ARBA" id="ARBA00004604"/>
    </source>
</evidence>
<dbReference type="InterPro" id="IPR036322">
    <property type="entry name" value="WD40_repeat_dom_sf"/>
</dbReference>
<feature type="region of interest" description="Disordered" evidence="6">
    <location>
        <begin position="524"/>
        <end position="559"/>
    </location>
</feature>
<feature type="repeat" description="WD" evidence="5">
    <location>
        <begin position="181"/>
        <end position="213"/>
    </location>
</feature>
<accession>M4BAL8</accession>
<dbReference type="PRINTS" id="PR00320">
    <property type="entry name" value="GPROTEINBRPT"/>
</dbReference>
<evidence type="ECO:0000256" key="4">
    <source>
        <dbReference type="ARBA" id="ARBA00023242"/>
    </source>
</evidence>
<dbReference type="PROSITE" id="PS50294">
    <property type="entry name" value="WD_REPEATS_REGION"/>
    <property type="match status" value="7"/>
</dbReference>
<dbReference type="Pfam" id="PF00400">
    <property type="entry name" value="WD40"/>
    <property type="match status" value="7"/>
</dbReference>
<feature type="compositionally biased region" description="Polar residues" evidence="6">
    <location>
        <begin position="543"/>
        <end position="558"/>
    </location>
</feature>